<evidence type="ECO:0000313" key="3">
    <source>
        <dbReference type="Proteomes" id="UP000053257"/>
    </source>
</evidence>
<evidence type="ECO:0000256" key="1">
    <source>
        <dbReference type="SAM" id="MobiDB-lite"/>
    </source>
</evidence>
<feature type="region of interest" description="Disordered" evidence="1">
    <location>
        <begin position="1"/>
        <end position="64"/>
    </location>
</feature>
<organism evidence="2 3">
    <name type="scientific">Phlebiopsis gigantea (strain 11061_1 CR5-6)</name>
    <name type="common">White-rot fungus</name>
    <name type="synonym">Peniophora gigantea</name>
    <dbReference type="NCBI Taxonomy" id="745531"/>
    <lineage>
        <taxon>Eukaryota</taxon>
        <taxon>Fungi</taxon>
        <taxon>Dikarya</taxon>
        <taxon>Basidiomycota</taxon>
        <taxon>Agaricomycotina</taxon>
        <taxon>Agaricomycetes</taxon>
        <taxon>Polyporales</taxon>
        <taxon>Phanerochaetaceae</taxon>
        <taxon>Phlebiopsis</taxon>
    </lineage>
</organism>
<gene>
    <name evidence="2" type="ORF">PHLGIDRAFT_16792</name>
</gene>
<sequence>MFNFNNDQAYHEDPALLQSWAKPKPKELSAPMDVDKPNNTQGNKNKVTENKQQPKKSKLQQHISPCNIPDKVLNTPVTMAIGELLAISKEVWLNALSRPMDVTKKVYMGDANGGEGILQGFILDVPLTCGAVLT</sequence>
<evidence type="ECO:0000313" key="2">
    <source>
        <dbReference type="EMBL" id="KIP02069.1"/>
    </source>
</evidence>
<dbReference type="EMBL" id="KN840707">
    <property type="protein sequence ID" value="KIP02069.1"/>
    <property type="molecule type" value="Genomic_DNA"/>
</dbReference>
<accession>A0A0C3NC40</accession>
<dbReference type="Proteomes" id="UP000053257">
    <property type="component" value="Unassembled WGS sequence"/>
</dbReference>
<dbReference type="OrthoDB" id="2748586at2759"/>
<protein>
    <submittedName>
        <fullName evidence="2">Uncharacterized protein</fullName>
    </submittedName>
</protein>
<reference evidence="2 3" key="1">
    <citation type="journal article" date="2014" name="PLoS Genet.">
        <title>Analysis of the Phlebiopsis gigantea genome, transcriptome and secretome provides insight into its pioneer colonization strategies of wood.</title>
        <authorList>
            <person name="Hori C."/>
            <person name="Ishida T."/>
            <person name="Igarashi K."/>
            <person name="Samejima M."/>
            <person name="Suzuki H."/>
            <person name="Master E."/>
            <person name="Ferreira P."/>
            <person name="Ruiz-Duenas F.J."/>
            <person name="Held B."/>
            <person name="Canessa P."/>
            <person name="Larrondo L.F."/>
            <person name="Schmoll M."/>
            <person name="Druzhinina I.S."/>
            <person name="Kubicek C.P."/>
            <person name="Gaskell J.A."/>
            <person name="Kersten P."/>
            <person name="St John F."/>
            <person name="Glasner J."/>
            <person name="Sabat G."/>
            <person name="Splinter BonDurant S."/>
            <person name="Syed K."/>
            <person name="Yadav J."/>
            <person name="Mgbeahuruike A.C."/>
            <person name="Kovalchuk A."/>
            <person name="Asiegbu F.O."/>
            <person name="Lackner G."/>
            <person name="Hoffmeister D."/>
            <person name="Rencoret J."/>
            <person name="Gutierrez A."/>
            <person name="Sun H."/>
            <person name="Lindquist E."/>
            <person name="Barry K."/>
            <person name="Riley R."/>
            <person name="Grigoriev I.V."/>
            <person name="Henrissat B."/>
            <person name="Kues U."/>
            <person name="Berka R.M."/>
            <person name="Martinez A.T."/>
            <person name="Covert S.F."/>
            <person name="Blanchette R.A."/>
            <person name="Cullen D."/>
        </authorList>
    </citation>
    <scope>NUCLEOTIDE SEQUENCE [LARGE SCALE GENOMIC DNA]</scope>
    <source>
        <strain evidence="2 3">11061_1 CR5-6</strain>
    </source>
</reference>
<keyword evidence="3" id="KW-1185">Reference proteome</keyword>
<proteinExistence type="predicted"/>
<dbReference type="HOGENOM" id="CLU_1896974_0_0_1"/>
<name>A0A0C3NC40_PHLG1</name>
<dbReference type="AlphaFoldDB" id="A0A0C3NC40"/>